<dbReference type="PANTHER" id="PTHR14359:SF6">
    <property type="entry name" value="PHOSPHOPANTOTHENOYLCYSTEINE DECARBOXYLASE"/>
    <property type="match status" value="1"/>
</dbReference>
<evidence type="ECO:0000313" key="8">
    <source>
        <dbReference type="Proteomes" id="UP000214588"/>
    </source>
</evidence>
<dbReference type="PANTHER" id="PTHR14359">
    <property type="entry name" value="HOMO-OLIGOMERIC FLAVIN CONTAINING CYS DECARBOXYLASE FAMILY"/>
    <property type="match status" value="1"/>
</dbReference>
<feature type="binding site" evidence="3">
    <location>
        <position position="347"/>
    </location>
    <ligand>
        <name>CTP</name>
        <dbReference type="ChEBI" id="CHEBI:37563"/>
    </ligand>
</feature>
<comment type="function">
    <text evidence="3">Catalyzes two sequential steps in the biosynthesis of coenzyme A. In the first step cysteine is conjugated to 4'-phosphopantothenate to form 4-phosphopantothenoylcysteine. In the second step the latter compound is decarboxylated to form 4'-phosphopantotheine.</text>
</comment>
<dbReference type="GO" id="GO:0004633">
    <property type="term" value="F:phosphopantothenoylcysteine decarboxylase activity"/>
    <property type="evidence" value="ECO:0007669"/>
    <property type="project" value="UniProtKB-UniRule"/>
</dbReference>
<gene>
    <name evidence="3" type="primary">coaBC</name>
    <name evidence="7" type="ORF">CDO51_04640</name>
</gene>
<dbReference type="GO" id="GO:0015941">
    <property type="term" value="P:pantothenate catabolic process"/>
    <property type="evidence" value="ECO:0007669"/>
    <property type="project" value="InterPro"/>
</dbReference>
<comment type="caution">
    <text evidence="3">Lacks conserved residue(s) required for the propagation of feature annotation.</text>
</comment>
<evidence type="ECO:0000256" key="2">
    <source>
        <dbReference type="ARBA" id="ARBA00023239"/>
    </source>
</evidence>
<dbReference type="OrthoDB" id="9802554at2"/>
<comment type="function">
    <text evidence="4">Catalyzes two steps in the biosynthesis of coenzyme A. In the first step cysteine is conjugated to 4'-phosphopantothenate to form 4-phosphopantothenoylcysteine, in the latter compound is decarboxylated to form 4'-phosphopantotheine.</text>
</comment>
<dbReference type="InterPro" id="IPR036551">
    <property type="entry name" value="Flavin_trans-like"/>
</dbReference>
<sequence length="409" mass="44927">MSDKKSKGNILLAVSGGIAAYKSIELCSQLRKNGYNIKVMMTKSAKEFVTPLTFETVTQNPVISEMFSRTTHWDVEHISLAKWADLVVVCPATANIISKLACGICDDFVTTTLLATKAHCIIAPAMNTAMYEHPSIQKNLETLSNYGYNFISPDSGQLACGDTGRGKLASIDKIFDQIEYQFNVQADQPLKGKTILVTAGATREQIDPVRYLSNPSTGKMGYAVAEAATKKGAHVILITAPTNLTPPQFAEVVNVTSTKEMYDQVMENLNKAHIVVKTAAVSDYRPSTKFSSKLKKDDVNDDYQLSLVKNPDILKEVGKNKDGQIVVGFAAETDDILKNAKKKMKNKNTDMLIVNDISAKNAGFETDVNTVKILFLSGEIKELPTMSKTRLGDIIVDEIENCIYSDRPY</sequence>
<dbReference type="GO" id="GO:0010181">
    <property type="term" value="F:FMN binding"/>
    <property type="evidence" value="ECO:0007669"/>
    <property type="project" value="UniProtKB-UniRule"/>
</dbReference>
<dbReference type="AlphaFoldDB" id="A0A226BZ07"/>
<dbReference type="SUPFAM" id="SSF52507">
    <property type="entry name" value="Homo-oligomeric flavin-containing Cys decarboxylases, HFCD"/>
    <property type="match status" value="1"/>
</dbReference>
<feature type="binding site" evidence="3">
    <location>
        <begin position="311"/>
        <end position="314"/>
    </location>
    <ligand>
        <name>CTP</name>
        <dbReference type="ChEBI" id="CHEBI:37563"/>
    </ligand>
</feature>
<proteinExistence type="inferred from homology"/>
<evidence type="ECO:0000259" key="6">
    <source>
        <dbReference type="Pfam" id="PF04127"/>
    </source>
</evidence>
<feature type="binding site" evidence="3">
    <location>
        <position position="343"/>
    </location>
    <ligand>
        <name>CTP</name>
        <dbReference type="ChEBI" id="CHEBI:37563"/>
    </ligand>
</feature>
<feature type="region of interest" description="Phosphopantothenate--cysteine ligase" evidence="3">
    <location>
        <begin position="195"/>
        <end position="409"/>
    </location>
</feature>
<dbReference type="InterPro" id="IPR007085">
    <property type="entry name" value="DNA/pantothenate-metab_flavo_C"/>
</dbReference>
<feature type="binding site" evidence="3">
    <location>
        <position position="293"/>
    </location>
    <ligand>
        <name>CTP</name>
        <dbReference type="ChEBI" id="CHEBI:37563"/>
    </ligand>
</feature>
<dbReference type="EC" id="6.3.2.5" evidence="3"/>
<comment type="cofactor">
    <cofactor evidence="3">
        <name>Mg(2+)</name>
        <dbReference type="ChEBI" id="CHEBI:18420"/>
    </cofactor>
</comment>
<dbReference type="InterPro" id="IPR035929">
    <property type="entry name" value="CoaB-like_sf"/>
</dbReference>
<dbReference type="EMBL" id="NIQC01000007">
    <property type="protein sequence ID" value="OWZ84161.1"/>
    <property type="molecule type" value="Genomic_DNA"/>
</dbReference>
<dbReference type="GO" id="GO:0071513">
    <property type="term" value="C:phosphopantothenoylcysteine decarboxylase complex"/>
    <property type="evidence" value="ECO:0007669"/>
    <property type="project" value="TreeGrafter"/>
</dbReference>
<dbReference type="SUPFAM" id="SSF102645">
    <property type="entry name" value="CoaB-like"/>
    <property type="match status" value="1"/>
</dbReference>
<feature type="region of interest" description="Phosphopantothenoylcysteine decarboxylase" evidence="3">
    <location>
        <begin position="1"/>
        <end position="194"/>
    </location>
</feature>
<dbReference type="GO" id="GO:0015937">
    <property type="term" value="P:coenzyme A biosynthetic process"/>
    <property type="evidence" value="ECO:0007669"/>
    <property type="project" value="UniProtKB-UniRule"/>
</dbReference>
<dbReference type="EC" id="4.1.1.36" evidence="3"/>
<keyword evidence="1 3" id="KW-0210">Decarboxylase</keyword>
<keyword evidence="3" id="KW-0460">Magnesium</keyword>
<dbReference type="NCBIfam" id="TIGR00521">
    <property type="entry name" value="coaBC_dfp"/>
    <property type="match status" value="1"/>
</dbReference>
<dbReference type="Pfam" id="PF04127">
    <property type="entry name" value="DFP"/>
    <property type="match status" value="1"/>
</dbReference>
<feature type="domain" description="DNA/pantothenate metabolism flavoprotein C-terminal" evidence="6">
    <location>
        <begin position="190"/>
        <end position="401"/>
    </location>
</feature>
<evidence type="ECO:0000256" key="3">
    <source>
        <dbReference type="HAMAP-Rule" id="MF_02225"/>
    </source>
</evidence>
<dbReference type="Gene3D" id="3.40.50.10300">
    <property type="entry name" value="CoaB-like"/>
    <property type="match status" value="1"/>
</dbReference>
<comment type="caution">
    <text evidence="7">The sequence shown here is derived from an EMBL/GenBank/DDBJ whole genome shotgun (WGS) entry which is preliminary data.</text>
</comment>
<feature type="binding site" evidence="3">
    <location>
        <position position="283"/>
    </location>
    <ligand>
        <name>CTP</name>
        <dbReference type="ChEBI" id="CHEBI:37563"/>
    </ligand>
</feature>
<keyword evidence="3 4" id="KW-0436">Ligase</keyword>
<keyword evidence="2 3" id="KW-0456">Lyase</keyword>
<keyword evidence="3" id="KW-0479">Metal-binding</keyword>
<keyword evidence="3" id="KW-0511">Multifunctional enzyme</keyword>
<comment type="pathway">
    <text evidence="3 4">Cofactor biosynthesis; coenzyme A biosynthesis; CoA from (R)-pantothenate: step 3/5.</text>
</comment>
<evidence type="ECO:0000256" key="4">
    <source>
        <dbReference type="RuleBase" id="RU364078"/>
    </source>
</evidence>
<accession>A0A226BZ07</accession>
<dbReference type="Proteomes" id="UP000214588">
    <property type="component" value="Unassembled WGS sequence"/>
</dbReference>
<dbReference type="Gene3D" id="3.40.50.1950">
    <property type="entry name" value="Flavin prenyltransferase-like"/>
    <property type="match status" value="1"/>
</dbReference>
<organism evidence="7 8">
    <name type="scientific">Natranaerobius trueperi</name>
    <dbReference type="NCBI Taxonomy" id="759412"/>
    <lineage>
        <taxon>Bacteria</taxon>
        <taxon>Bacillati</taxon>
        <taxon>Bacillota</taxon>
        <taxon>Clostridia</taxon>
        <taxon>Natranaerobiales</taxon>
        <taxon>Natranaerobiaceae</taxon>
        <taxon>Natranaerobius</taxon>
    </lineage>
</organism>
<evidence type="ECO:0000313" key="7">
    <source>
        <dbReference type="EMBL" id="OWZ84161.1"/>
    </source>
</evidence>
<comment type="cofactor">
    <cofactor evidence="3">
        <name>FMN</name>
        <dbReference type="ChEBI" id="CHEBI:58210"/>
    </cofactor>
    <text evidence="3">Binds 1 FMN per subunit.</text>
</comment>
<evidence type="ECO:0000259" key="5">
    <source>
        <dbReference type="Pfam" id="PF02441"/>
    </source>
</evidence>
<dbReference type="HAMAP" id="MF_02225">
    <property type="entry name" value="CoaBC"/>
    <property type="match status" value="1"/>
</dbReference>
<comment type="catalytic activity">
    <reaction evidence="3 4">
        <text>(R)-4'-phosphopantothenate + L-cysteine + CTP = N-[(R)-4-phosphopantothenoyl]-L-cysteine + CMP + diphosphate + H(+)</text>
        <dbReference type="Rhea" id="RHEA:19397"/>
        <dbReference type="ChEBI" id="CHEBI:10986"/>
        <dbReference type="ChEBI" id="CHEBI:15378"/>
        <dbReference type="ChEBI" id="CHEBI:33019"/>
        <dbReference type="ChEBI" id="CHEBI:35235"/>
        <dbReference type="ChEBI" id="CHEBI:37563"/>
        <dbReference type="ChEBI" id="CHEBI:59458"/>
        <dbReference type="ChEBI" id="CHEBI:60377"/>
        <dbReference type="EC" id="6.3.2.5"/>
    </reaction>
</comment>
<keyword evidence="3 4" id="KW-0285">Flavoprotein</keyword>
<dbReference type="RefSeq" id="WP_089023139.1">
    <property type="nucleotide sequence ID" value="NZ_NIQC01000007.1"/>
</dbReference>
<comment type="pathway">
    <text evidence="3 4">Cofactor biosynthesis; coenzyme A biosynthesis; CoA from (R)-pantothenate: step 2/5.</text>
</comment>
<protein>
    <recommendedName>
        <fullName evidence="3">Coenzyme A biosynthesis bifunctional protein CoaBC</fullName>
    </recommendedName>
    <alternativeName>
        <fullName evidence="3">DNA/pantothenate metabolism flavoprotein</fullName>
    </alternativeName>
    <alternativeName>
        <fullName evidence="3">Phosphopantothenoylcysteine synthetase/decarboxylase</fullName>
        <shortName evidence="3">PPCS-PPCDC</shortName>
    </alternativeName>
    <domain>
        <recommendedName>
            <fullName evidence="3">Phosphopantothenoylcysteine decarboxylase</fullName>
            <shortName evidence="3">PPC decarboxylase</shortName>
            <shortName evidence="3">PPC-DC</shortName>
            <ecNumber evidence="3">4.1.1.36</ecNumber>
        </recommendedName>
        <alternativeName>
            <fullName evidence="3">CoaC</fullName>
        </alternativeName>
    </domain>
    <domain>
        <recommendedName>
            <fullName evidence="3">Phosphopantothenate--cysteine ligase</fullName>
            <ecNumber evidence="3">6.3.2.5</ecNumber>
        </recommendedName>
        <alternativeName>
            <fullName evidence="3">CoaB</fullName>
        </alternativeName>
        <alternativeName>
            <fullName evidence="3">Phosphopantothenoylcysteine synthetase</fullName>
            <shortName evidence="3">PPC synthetase</shortName>
            <shortName evidence="3">PPC-S</shortName>
        </alternativeName>
    </domain>
</protein>
<feature type="domain" description="Flavoprotein" evidence="5">
    <location>
        <begin position="9"/>
        <end position="178"/>
    </location>
</feature>
<comment type="catalytic activity">
    <reaction evidence="3 4">
        <text>N-[(R)-4-phosphopantothenoyl]-L-cysteine + H(+) = (R)-4'-phosphopantetheine + CO2</text>
        <dbReference type="Rhea" id="RHEA:16793"/>
        <dbReference type="ChEBI" id="CHEBI:15378"/>
        <dbReference type="ChEBI" id="CHEBI:16526"/>
        <dbReference type="ChEBI" id="CHEBI:59458"/>
        <dbReference type="ChEBI" id="CHEBI:61723"/>
        <dbReference type="EC" id="4.1.1.36"/>
    </reaction>
</comment>
<comment type="similarity">
    <text evidence="3 4">In the C-terminal section; belongs to the PPC synthetase family.</text>
</comment>
<reference evidence="7 8" key="1">
    <citation type="submission" date="2017-06" db="EMBL/GenBank/DDBJ databases">
        <title>Draft Genome Sequence of Natranaerobius trueperi halophilic, alkalithermophilic bacteria from soda lakes.</title>
        <authorList>
            <person name="Zhao B."/>
        </authorList>
    </citation>
    <scope>NUCLEOTIDE SEQUENCE [LARGE SCALE GENOMIC DNA]</scope>
    <source>
        <strain evidence="7 8">DSM 18760</strain>
    </source>
</reference>
<comment type="similarity">
    <text evidence="3 4">In the N-terminal section; belongs to the HFCD (homo-oligomeric flavin containing Cys decarboxylase) superfamily.</text>
</comment>
<evidence type="ECO:0000256" key="1">
    <source>
        <dbReference type="ARBA" id="ARBA00022793"/>
    </source>
</evidence>
<dbReference type="GO" id="GO:0046872">
    <property type="term" value="F:metal ion binding"/>
    <property type="evidence" value="ECO:0007669"/>
    <property type="project" value="UniProtKB-KW"/>
</dbReference>
<feature type="active site" description="Proton donor" evidence="3">
    <location>
        <position position="160"/>
    </location>
</feature>
<keyword evidence="8" id="KW-1185">Reference proteome</keyword>
<dbReference type="GO" id="GO:0004632">
    <property type="term" value="F:phosphopantothenate--cysteine ligase activity"/>
    <property type="evidence" value="ECO:0007669"/>
    <property type="project" value="UniProtKB-UniRule"/>
</dbReference>
<dbReference type="InterPro" id="IPR003382">
    <property type="entry name" value="Flavoprotein"/>
</dbReference>
<keyword evidence="3 4" id="KW-0288">FMN</keyword>
<dbReference type="UniPathway" id="UPA00241">
    <property type="reaction ID" value="UER00353"/>
</dbReference>
<name>A0A226BZ07_9FIRM</name>
<dbReference type="Pfam" id="PF02441">
    <property type="entry name" value="Flavoprotein"/>
    <property type="match status" value="1"/>
</dbReference>
<feature type="binding site" evidence="3">
    <location>
        <position position="329"/>
    </location>
    <ligand>
        <name>CTP</name>
        <dbReference type="ChEBI" id="CHEBI:37563"/>
    </ligand>
</feature>
<dbReference type="InterPro" id="IPR005252">
    <property type="entry name" value="CoaBC"/>
</dbReference>